<organism evidence="2 3">
    <name type="scientific">Jatropha curcas</name>
    <name type="common">Barbados nut</name>
    <dbReference type="NCBI Taxonomy" id="180498"/>
    <lineage>
        <taxon>Eukaryota</taxon>
        <taxon>Viridiplantae</taxon>
        <taxon>Streptophyta</taxon>
        <taxon>Embryophyta</taxon>
        <taxon>Tracheophyta</taxon>
        <taxon>Spermatophyta</taxon>
        <taxon>Magnoliopsida</taxon>
        <taxon>eudicotyledons</taxon>
        <taxon>Gunneridae</taxon>
        <taxon>Pentapetalae</taxon>
        <taxon>rosids</taxon>
        <taxon>fabids</taxon>
        <taxon>Malpighiales</taxon>
        <taxon>Euphorbiaceae</taxon>
        <taxon>Crotonoideae</taxon>
        <taxon>Jatropheae</taxon>
        <taxon>Jatropha</taxon>
    </lineage>
</organism>
<dbReference type="AlphaFoldDB" id="A0A067L940"/>
<gene>
    <name evidence="2" type="ORF">JCGZ_24618</name>
</gene>
<evidence type="ECO:0000313" key="2">
    <source>
        <dbReference type="EMBL" id="KDP40619.1"/>
    </source>
</evidence>
<keyword evidence="3" id="KW-1185">Reference proteome</keyword>
<feature type="region of interest" description="Disordered" evidence="1">
    <location>
        <begin position="38"/>
        <end position="88"/>
    </location>
</feature>
<accession>A0A067L940</accession>
<evidence type="ECO:0000313" key="3">
    <source>
        <dbReference type="Proteomes" id="UP000027138"/>
    </source>
</evidence>
<dbReference type="EMBL" id="KK914327">
    <property type="protein sequence ID" value="KDP40619.1"/>
    <property type="molecule type" value="Genomic_DNA"/>
</dbReference>
<evidence type="ECO:0000256" key="1">
    <source>
        <dbReference type="SAM" id="MobiDB-lite"/>
    </source>
</evidence>
<feature type="compositionally biased region" description="Basic and acidic residues" evidence="1">
    <location>
        <begin position="53"/>
        <end position="88"/>
    </location>
</feature>
<proteinExistence type="predicted"/>
<protein>
    <submittedName>
        <fullName evidence="2">Uncharacterized protein</fullName>
    </submittedName>
</protein>
<dbReference type="OrthoDB" id="1718752at2759"/>
<dbReference type="Proteomes" id="UP000027138">
    <property type="component" value="Unassembled WGS sequence"/>
</dbReference>
<reference evidence="2 3" key="1">
    <citation type="journal article" date="2014" name="PLoS ONE">
        <title>Global Analysis of Gene Expression Profiles in Physic Nut (Jatropha curcas L.) Seedlings Exposed to Salt Stress.</title>
        <authorList>
            <person name="Zhang L."/>
            <person name="Zhang C."/>
            <person name="Wu P."/>
            <person name="Chen Y."/>
            <person name="Li M."/>
            <person name="Jiang H."/>
            <person name="Wu G."/>
        </authorList>
    </citation>
    <scope>NUCLEOTIDE SEQUENCE [LARGE SCALE GENOMIC DNA]</scope>
    <source>
        <strain evidence="3">cv. GZQX0401</strain>
        <tissue evidence="2">Young leaves</tissue>
    </source>
</reference>
<name>A0A067L940_JATCU</name>
<sequence>MEGRLVVGWLWRTQNIADHTVKNRDDLMKRLITTKASNRAAVHGTKRPVTETINKEEAEKEISKGKEEKEKKREEVEKTVNSNHLDKS</sequence>